<protein>
    <submittedName>
        <fullName evidence="1">Uncharacterized protein</fullName>
    </submittedName>
</protein>
<reference evidence="1 2" key="1">
    <citation type="submission" date="2022-12" db="EMBL/GenBank/DDBJ databases">
        <title>Chromosome-level genome of Tegillarca granosa.</title>
        <authorList>
            <person name="Kim J."/>
        </authorList>
    </citation>
    <scope>NUCLEOTIDE SEQUENCE [LARGE SCALE GENOMIC DNA]</scope>
    <source>
        <strain evidence="1">Teg-2019</strain>
        <tissue evidence="1">Adductor muscle</tissue>
    </source>
</reference>
<comment type="caution">
    <text evidence="1">The sequence shown here is derived from an EMBL/GenBank/DDBJ whole genome shotgun (WGS) entry which is preliminary data.</text>
</comment>
<dbReference type="Proteomes" id="UP001217089">
    <property type="component" value="Unassembled WGS sequence"/>
</dbReference>
<evidence type="ECO:0000313" key="1">
    <source>
        <dbReference type="EMBL" id="KAJ8297677.1"/>
    </source>
</evidence>
<accession>A0ABQ9E197</accession>
<sequence length="68" mass="7882">MIFISITSFDTKSTNCRTFLIKMSCDIEFTNHKLFMKYYGLKNKPITDRCLGCKCQNLNITNMESNTA</sequence>
<keyword evidence="2" id="KW-1185">Reference proteome</keyword>
<name>A0ABQ9E197_TEGGR</name>
<gene>
    <name evidence="1" type="ORF">KUTeg_024208</name>
</gene>
<dbReference type="EMBL" id="JARBDR010000923">
    <property type="protein sequence ID" value="KAJ8297677.1"/>
    <property type="molecule type" value="Genomic_DNA"/>
</dbReference>
<organism evidence="1 2">
    <name type="scientific">Tegillarca granosa</name>
    <name type="common">Malaysian cockle</name>
    <name type="synonym">Anadara granosa</name>
    <dbReference type="NCBI Taxonomy" id="220873"/>
    <lineage>
        <taxon>Eukaryota</taxon>
        <taxon>Metazoa</taxon>
        <taxon>Spiralia</taxon>
        <taxon>Lophotrochozoa</taxon>
        <taxon>Mollusca</taxon>
        <taxon>Bivalvia</taxon>
        <taxon>Autobranchia</taxon>
        <taxon>Pteriomorphia</taxon>
        <taxon>Arcoida</taxon>
        <taxon>Arcoidea</taxon>
        <taxon>Arcidae</taxon>
        <taxon>Tegillarca</taxon>
    </lineage>
</organism>
<evidence type="ECO:0000313" key="2">
    <source>
        <dbReference type="Proteomes" id="UP001217089"/>
    </source>
</evidence>
<proteinExistence type="predicted"/>